<sequence>MPGKLFPLGGPVPEKDVVDREDFIFSLQTRLAEGQSIMLAGPRRIGKTSLAYEVLRRGKKQGFYTVSVDFFRLSDKRDFAVSLINACLENRTGVRRTIDVLKDRAKSIAGTAKITLKLEDLEFGIGFLADEKNDNVLLDYALDLPNVLAKRDKKSVIVLFDEFQDASRVVDADIYKKMRSHFQNQESVAYMFLGSKEGIMDTLFGNRKEAFYRFATILPIPPIPENAWIKYIIERFSHRGINTEYEIIKEILNRTGGHPQDTMLVCSEIFYALLEAEENTITPGIVRLGYDRALITLTPVYDEILDELSQRFKVRDVLKRIAFGKSVYAKNINPNEAKRAVDHLVSKAIIQKKGRGSYTFVEPMFQEYILREFF</sequence>
<evidence type="ECO:0000313" key="3">
    <source>
        <dbReference type="Proteomes" id="UP000239549"/>
    </source>
</evidence>
<dbReference type="Proteomes" id="UP000239549">
    <property type="component" value="Unassembled WGS sequence"/>
</dbReference>
<evidence type="ECO:0000259" key="1">
    <source>
        <dbReference type="Pfam" id="PF01637"/>
    </source>
</evidence>
<dbReference type="SUPFAM" id="SSF52540">
    <property type="entry name" value="P-loop containing nucleoside triphosphate hydrolases"/>
    <property type="match status" value="1"/>
</dbReference>
<dbReference type="InterPro" id="IPR011579">
    <property type="entry name" value="ATPase_dom"/>
</dbReference>
<proteinExistence type="predicted"/>
<dbReference type="Gene3D" id="3.40.50.300">
    <property type="entry name" value="P-loop containing nucleotide triphosphate hydrolases"/>
    <property type="match status" value="1"/>
</dbReference>
<dbReference type="PANTHER" id="PTHR34301:SF8">
    <property type="entry name" value="ATPASE DOMAIN-CONTAINING PROTEIN"/>
    <property type="match status" value="1"/>
</dbReference>
<organism evidence="2 3">
    <name type="scientific">Desulfocucumis palustris</name>
    <dbReference type="NCBI Taxonomy" id="1898651"/>
    <lineage>
        <taxon>Bacteria</taxon>
        <taxon>Bacillati</taxon>
        <taxon>Bacillota</taxon>
        <taxon>Clostridia</taxon>
        <taxon>Eubacteriales</taxon>
        <taxon>Desulfocucumaceae</taxon>
        <taxon>Desulfocucumis</taxon>
    </lineage>
</organism>
<gene>
    <name evidence="2" type="ORF">DCCM_1065</name>
</gene>
<protein>
    <recommendedName>
        <fullName evidence="1">ATPase domain-containing protein</fullName>
    </recommendedName>
</protein>
<reference evidence="3" key="1">
    <citation type="submission" date="2018-02" db="EMBL/GenBank/DDBJ databases">
        <title>Genome sequence of Desulfocucumis palustris strain NAW-5.</title>
        <authorList>
            <person name="Watanabe M."/>
            <person name="Kojima H."/>
            <person name="Fukui M."/>
        </authorList>
    </citation>
    <scope>NUCLEOTIDE SEQUENCE [LARGE SCALE GENOMIC DNA]</scope>
    <source>
        <strain evidence="3">NAW-5</strain>
    </source>
</reference>
<dbReference type="RefSeq" id="WP_104371339.1">
    <property type="nucleotide sequence ID" value="NZ_BFAV01000060.1"/>
</dbReference>
<name>A0A2L2X9F8_9FIRM</name>
<feature type="domain" description="ATPase" evidence="1">
    <location>
        <begin position="18"/>
        <end position="261"/>
    </location>
</feature>
<evidence type="ECO:0000313" key="2">
    <source>
        <dbReference type="EMBL" id="GBF32869.1"/>
    </source>
</evidence>
<keyword evidence="3" id="KW-1185">Reference proteome</keyword>
<comment type="caution">
    <text evidence="2">The sequence shown here is derived from an EMBL/GenBank/DDBJ whole genome shotgun (WGS) entry which is preliminary data.</text>
</comment>
<dbReference type="GO" id="GO:0005524">
    <property type="term" value="F:ATP binding"/>
    <property type="evidence" value="ECO:0007669"/>
    <property type="project" value="InterPro"/>
</dbReference>
<accession>A0A2L2X9F8</accession>
<dbReference type="InterPro" id="IPR027417">
    <property type="entry name" value="P-loop_NTPase"/>
</dbReference>
<dbReference type="AlphaFoldDB" id="A0A2L2X9F8"/>
<dbReference type="OrthoDB" id="9805535at2"/>
<dbReference type="Pfam" id="PF01637">
    <property type="entry name" value="ATPase_2"/>
    <property type="match status" value="1"/>
</dbReference>
<dbReference type="EMBL" id="BFAV01000060">
    <property type="protein sequence ID" value="GBF32869.1"/>
    <property type="molecule type" value="Genomic_DNA"/>
</dbReference>
<dbReference type="PANTHER" id="PTHR34301">
    <property type="entry name" value="DNA-BINDING PROTEIN-RELATED"/>
    <property type="match status" value="1"/>
</dbReference>